<dbReference type="Pfam" id="PF11528">
    <property type="entry name" value="DUF3224"/>
    <property type="match status" value="1"/>
</dbReference>
<dbReference type="SUPFAM" id="SSF159238">
    <property type="entry name" value="SO1590-like"/>
    <property type="match status" value="1"/>
</dbReference>
<evidence type="ECO:0000313" key="1">
    <source>
        <dbReference type="EMBL" id="SDZ38518.1"/>
    </source>
</evidence>
<sequence length="138" mass="14544">MPGTVIRMNTFTPKNWDEKIVSGTEGAPRVAHAHVTFAYTGVIEGESVCDYLLFYPGEGFDGRGTTSPGLERIEGSVDGRKGSFVIRHEVGFDLEGVHGSWTVVPGSGTGELAGLSGGGEASGSMGSQTMSYTFEYSL</sequence>
<dbReference type="InterPro" id="IPR023159">
    <property type="entry name" value="SO1590-like_sf"/>
</dbReference>
<evidence type="ECO:0000313" key="2">
    <source>
        <dbReference type="Proteomes" id="UP000199515"/>
    </source>
</evidence>
<proteinExistence type="predicted"/>
<dbReference type="STRING" id="589385.SAMN05421504_11490"/>
<gene>
    <name evidence="1" type="ORF">SAMN05421504_11490</name>
</gene>
<accession>A0A1H3SLG7</accession>
<dbReference type="Gene3D" id="2.40.350.10">
    <property type="entry name" value="SO1590-like"/>
    <property type="match status" value="1"/>
</dbReference>
<protein>
    <recommendedName>
        <fullName evidence="3">DUF3224 domain-containing protein</fullName>
    </recommendedName>
</protein>
<dbReference type="AlphaFoldDB" id="A0A1H3SLG7"/>
<dbReference type="InterPro" id="IPR021607">
    <property type="entry name" value="DUF3224"/>
</dbReference>
<name>A0A1H3SLG7_9PSEU</name>
<dbReference type="Proteomes" id="UP000199515">
    <property type="component" value="Unassembled WGS sequence"/>
</dbReference>
<evidence type="ECO:0008006" key="3">
    <source>
        <dbReference type="Google" id="ProtNLM"/>
    </source>
</evidence>
<keyword evidence="2" id="KW-1185">Reference proteome</keyword>
<reference evidence="1 2" key="1">
    <citation type="submission" date="2016-10" db="EMBL/GenBank/DDBJ databases">
        <authorList>
            <person name="de Groot N.N."/>
        </authorList>
    </citation>
    <scope>NUCLEOTIDE SEQUENCE [LARGE SCALE GENOMIC DNA]</scope>
    <source>
        <strain evidence="1 2">CPCC 202699</strain>
    </source>
</reference>
<organism evidence="1 2">
    <name type="scientific">Amycolatopsis xylanica</name>
    <dbReference type="NCBI Taxonomy" id="589385"/>
    <lineage>
        <taxon>Bacteria</taxon>
        <taxon>Bacillati</taxon>
        <taxon>Actinomycetota</taxon>
        <taxon>Actinomycetes</taxon>
        <taxon>Pseudonocardiales</taxon>
        <taxon>Pseudonocardiaceae</taxon>
        <taxon>Amycolatopsis</taxon>
    </lineage>
</organism>
<dbReference type="EMBL" id="FNON01000014">
    <property type="protein sequence ID" value="SDZ38518.1"/>
    <property type="molecule type" value="Genomic_DNA"/>
</dbReference>